<keyword evidence="3" id="KW-1185">Reference proteome</keyword>
<feature type="chain" id="PRO_5012970803" description="Secreted protein" evidence="1">
    <location>
        <begin position="33"/>
        <end position="96"/>
    </location>
</feature>
<dbReference type="Proteomes" id="UP000224080">
    <property type="component" value="Unassembled WGS sequence"/>
</dbReference>
<evidence type="ECO:0008006" key="4">
    <source>
        <dbReference type="Google" id="ProtNLM"/>
    </source>
</evidence>
<keyword evidence="1" id="KW-0732">Signal</keyword>
<comment type="caution">
    <text evidence="2">The sequence shown here is derived from an EMBL/GenBank/DDBJ whole genome shotgun (WGS) entry which is preliminary data.</text>
</comment>
<accession>A0A2B7XES9</accession>
<dbReference type="EMBL" id="PDNC01000014">
    <property type="protein sequence ID" value="PGH07445.1"/>
    <property type="molecule type" value="Genomic_DNA"/>
</dbReference>
<dbReference type="AlphaFoldDB" id="A0A2B7XES9"/>
<sequence length="96" mass="10828">MLKLALSGLSLTLYHLLAWVSIWTGLCCMVRGDKIDVVSAIFAKQESIAKADVSIRKLNMGGRRHPTSPFQPVKIVRGIVFEIMAKCWLETRRPMK</sequence>
<proteinExistence type="predicted"/>
<name>A0A2B7XES9_9EURO</name>
<reference evidence="2 3" key="1">
    <citation type="submission" date="2017-10" db="EMBL/GenBank/DDBJ databases">
        <title>Comparative genomics in systemic dimorphic fungi from Ajellomycetaceae.</title>
        <authorList>
            <person name="Munoz J.F."/>
            <person name="Mcewen J.G."/>
            <person name="Clay O.K."/>
            <person name="Cuomo C.A."/>
        </authorList>
    </citation>
    <scope>NUCLEOTIDE SEQUENCE [LARGE SCALE GENOMIC DNA]</scope>
    <source>
        <strain evidence="2 3">UAMH130</strain>
    </source>
</reference>
<evidence type="ECO:0000313" key="3">
    <source>
        <dbReference type="Proteomes" id="UP000224080"/>
    </source>
</evidence>
<evidence type="ECO:0000256" key="1">
    <source>
        <dbReference type="SAM" id="SignalP"/>
    </source>
</evidence>
<protein>
    <recommendedName>
        <fullName evidence="4">Secreted protein</fullName>
    </recommendedName>
</protein>
<gene>
    <name evidence="2" type="ORF">GX51_01746</name>
</gene>
<feature type="signal peptide" evidence="1">
    <location>
        <begin position="1"/>
        <end position="32"/>
    </location>
</feature>
<evidence type="ECO:0000313" key="2">
    <source>
        <dbReference type="EMBL" id="PGH07445.1"/>
    </source>
</evidence>
<organism evidence="2 3">
    <name type="scientific">Blastomyces parvus</name>
    <dbReference type="NCBI Taxonomy" id="2060905"/>
    <lineage>
        <taxon>Eukaryota</taxon>
        <taxon>Fungi</taxon>
        <taxon>Dikarya</taxon>
        <taxon>Ascomycota</taxon>
        <taxon>Pezizomycotina</taxon>
        <taxon>Eurotiomycetes</taxon>
        <taxon>Eurotiomycetidae</taxon>
        <taxon>Onygenales</taxon>
        <taxon>Ajellomycetaceae</taxon>
        <taxon>Blastomyces</taxon>
    </lineage>
</organism>